<evidence type="ECO:0000313" key="4">
    <source>
        <dbReference type="Proteomes" id="UP000028712"/>
    </source>
</evidence>
<protein>
    <recommendedName>
        <fullName evidence="6">DUF4374 domain-containing protein</fullName>
    </recommendedName>
</protein>
<keyword evidence="5" id="KW-1185">Reference proteome</keyword>
<dbReference type="Pfam" id="PF14298">
    <property type="entry name" value="DUF4374"/>
    <property type="match status" value="2"/>
</dbReference>
<dbReference type="InterPro" id="IPR025401">
    <property type="entry name" value="DUF4374"/>
</dbReference>
<evidence type="ECO:0000313" key="2">
    <source>
        <dbReference type="EMBL" id="KFF10682.1"/>
    </source>
</evidence>
<dbReference type="Proteomes" id="UP000198424">
    <property type="component" value="Unassembled WGS sequence"/>
</dbReference>
<feature type="chain" id="PRO_5001802139" description="DUF4374 domain-containing protein" evidence="1">
    <location>
        <begin position="24"/>
        <end position="409"/>
    </location>
</feature>
<accession>A0A086A1W8</accession>
<dbReference type="PROSITE" id="PS51257">
    <property type="entry name" value="PROKAR_LIPOPROTEIN"/>
    <property type="match status" value="1"/>
</dbReference>
<organism evidence="2 4">
    <name type="scientific">Flavobacterium hydatis</name>
    <name type="common">Cytophaga aquatilis</name>
    <dbReference type="NCBI Taxonomy" id="991"/>
    <lineage>
        <taxon>Bacteria</taxon>
        <taxon>Pseudomonadati</taxon>
        <taxon>Bacteroidota</taxon>
        <taxon>Flavobacteriia</taxon>
        <taxon>Flavobacteriales</taxon>
        <taxon>Flavobacteriaceae</taxon>
        <taxon>Flavobacterium</taxon>
    </lineage>
</organism>
<reference evidence="2 4" key="1">
    <citation type="submission" date="2014-07" db="EMBL/GenBank/DDBJ databases">
        <title>Genome of Flavobacterium hydatis DSM 2063.</title>
        <authorList>
            <person name="Pipes S.E."/>
            <person name="Stropko S.J."/>
            <person name="Newman J.D."/>
        </authorList>
    </citation>
    <scope>NUCLEOTIDE SEQUENCE [LARGE SCALE GENOMIC DNA]</scope>
    <source>
        <strain evidence="2 4">DSM 2063</strain>
    </source>
</reference>
<dbReference type="AlphaFoldDB" id="A0A086A1W8"/>
<dbReference type="RefSeq" id="WP_035626669.1">
    <property type="nucleotide sequence ID" value="NZ_JBEWQG010000019.1"/>
</dbReference>
<gene>
    <name evidence="3" type="ORF">B0A62_13475</name>
    <name evidence="2" type="ORF">IW20_20660</name>
</gene>
<dbReference type="Proteomes" id="UP000028712">
    <property type="component" value="Unassembled WGS sequence"/>
</dbReference>
<dbReference type="EMBL" id="JPRM01000038">
    <property type="protein sequence ID" value="KFF10682.1"/>
    <property type="molecule type" value="Genomic_DNA"/>
</dbReference>
<reference evidence="3 5" key="2">
    <citation type="submission" date="2016-11" db="EMBL/GenBank/DDBJ databases">
        <title>Whole genomes of Flavobacteriaceae.</title>
        <authorList>
            <person name="Stine C."/>
            <person name="Li C."/>
            <person name="Tadesse D."/>
        </authorList>
    </citation>
    <scope>NUCLEOTIDE SEQUENCE [LARGE SCALE GENOMIC DNA]</scope>
    <source>
        <strain evidence="3 5">ATCC 29551</strain>
    </source>
</reference>
<name>A0A086A1W8_FLAHY</name>
<comment type="caution">
    <text evidence="2">The sequence shown here is derived from an EMBL/GenBank/DDBJ whole genome shotgun (WGS) entry which is preliminary data.</text>
</comment>
<evidence type="ECO:0000313" key="5">
    <source>
        <dbReference type="Proteomes" id="UP000198424"/>
    </source>
</evidence>
<keyword evidence="1" id="KW-0732">Signal</keyword>
<feature type="signal peptide" evidence="1">
    <location>
        <begin position="1"/>
        <end position="23"/>
    </location>
</feature>
<sequence>MKKTSTLAIFAALIAFTSFSCSSDSSSPDGAPSQGTDKTKYIVTVTTGAAGVADYLLTADDVTKGSITTQGNGLEQDGSYRYYITNQNKFFSLLYGQGNPGAVTSYALSAEGKLVKTSNFQAETVQVFTAVNKDILTIKVPRSGATSLASMFKIDATTSLITGQVQQDTKILAKNGERAFYTWATQVGDKVYMPYMSIKGDGVDNFGTKYPDSTWVAVYNYPELKLEKVIKDNRTSYLGAYFTNGLIQDENGDAYGFSSAAATNNAVVTSTKPSAVVKIKKGTTEFDKTYFFNVQEKSGGYKISSSSYIGKGKVLLQMFGDAGTNKGIPKLAVADVYAQTFTWVTNGPTAINSTTTRYNIATEDNNSLILGINTPDGNWIYTINGATGVATKGMKVEGGEITAIAKLKY</sequence>
<evidence type="ECO:0008006" key="6">
    <source>
        <dbReference type="Google" id="ProtNLM"/>
    </source>
</evidence>
<evidence type="ECO:0000313" key="3">
    <source>
        <dbReference type="EMBL" id="OXA93422.1"/>
    </source>
</evidence>
<dbReference type="STRING" id="991.IW20_20660"/>
<dbReference type="eggNOG" id="COG4166">
    <property type="taxonomic scope" value="Bacteria"/>
</dbReference>
<proteinExistence type="predicted"/>
<evidence type="ECO:0000256" key="1">
    <source>
        <dbReference type="SAM" id="SignalP"/>
    </source>
</evidence>
<dbReference type="OrthoDB" id="738440at2"/>
<dbReference type="EMBL" id="MUGY01000014">
    <property type="protein sequence ID" value="OXA93422.1"/>
    <property type="molecule type" value="Genomic_DNA"/>
</dbReference>